<reference evidence="3" key="1">
    <citation type="submission" date="2025-08" db="UniProtKB">
        <authorList>
            <consortium name="RefSeq"/>
        </authorList>
    </citation>
    <scope>IDENTIFICATION</scope>
    <source>
        <tissue evidence="3">Leaves</tissue>
    </source>
</reference>
<dbReference type="InterPro" id="IPR021298">
    <property type="entry name" value="CFAP298"/>
</dbReference>
<evidence type="ECO:0000313" key="3">
    <source>
        <dbReference type="RefSeq" id="XP_071930084.1"/>
    </source>
</evidence>
<protein>
    <submittedName>
        <fullName evidence="3">Uncharacterized protein isoform X1</fullName>
    </submittedName>
</protein>
<name>A0A6P6VNI7_COFAR</name>
<evidence type="ECO:0000256" key="1">
    <source>
        <dbReference type="ARBA" id="ARBA00009619"/>
    </source>
</evidence>
<dbReference type="PANTHER" id="PTHR13238:SF0">
    <property type="entry name" value="CILIA- AND FLAGELLA-ASSOCIATED PROTEIN 298"/>
    <property type="match status" value="1"/>
</dbReference>
<sequence length="182" mass="20641">MVRIHVKHGCRRAVNGADGELEFLYDCETSSTIQHITQDITEIANFQLQIRQLGCQLLPPVAALLHTHRPQVIALHRALSEATSYASKEQVVHGKPLSILVLRDHIRIIATAFVVNYKLLNFQDSNFKQLLSDSELLQEDTVQLLWAGKELMKGKTLRDYIGKNEKTKIMLRLQSQVSNPAF</sequence>
<dbReference type="Proteomes" id="UP001652660">
    <property type="component" value="Chromosome 2c"/>
</dbReference>
<dbReference type="Pfam" id="PF11069">
    <property type="entry name" value="CFAP298"/>
    <property type="match status" value="1"/>
</dbReference>
<dbReference type="GeneID" id="140034977"/>
<comment type="similarity">
    <text evidence="1">Belongs to the CFAP298 family.</text>
</comment>
<keyword evidence="2" id="KW-1185">Reference proteome</keyword>
<dbReference type="AlphaFoldDB" id="A0A6P6VNI7"/>
<evidence type="ECO:0000313" key="2">
    <source>
        <dbReference type="Proteomes" id="UP001652660"/>
    </source>
</evidence>
<accession>A0A6P6VNI7</accession>
<gene>
    <name evidence="3" type="primary">LOC140034977</name>
</gene>
<dbReference type="RefSeq" id="XP_071930084.1">
    <property type="nucleotide sequence ID" value="XM_072073983.1"/>
</dbReference>
<organism evidence="2 3">
    <name type="scientific">Coffea arabica</name>
    <name type="common">Arabian coffee</name>
    <dbReference type="NCBI Taxonomy" id="13443"/>
    <lineage>
        <taxon>Eukaryota</taxon>
        <taxon>Viridiplantae</taxon>
        <taxon>Streptophyta</taxon>
        <taxon>Embryophyta</taxon>
        <taxon>Tracheophyta</taxon>
        <taxon>Spermatophyta</taxon>
        <taxon>Magnoliopsida</taxon>
        <taxon>eudicotyledons</taxon>
        <taxon>Gunneridae</taxon>
        <taxon>Pentapetalae</taxon>
        <taxon>asterids</taxon>
        <taxon>lamiids</taxon>
        <taxon>Gentianales</taxon>
        <taxon>Rubiaceae</taxon>
        <taxon>Ixoroideae</taxon>
        <taxon>Gardenieae complex</taxon>
        <taxon>Bertiereae - Coffeeae clade</taxon>
        <taxon>Coffeeae</taxon>
        <taxon>Coffea</taxon>
    </lineage>
</organism>
<proteinExistence type="inferred from homology"/>
<dbReference type="PANTHER" id="PTHR13238">
    <property type="entry name" value="PROTEIN C21ORF59"/>
    <property type="match status" value="1"/>
</dbReference>